<dbReference type="EMBL" id="BMXV01000003">
    <property type="protein sequence ID" value="GGY70009.1"/>
    <property type="molecule type" value="Genomic_DNA"/>
</dbReference>
<feature type="compositionally biased region" description="Basic and acidic residues" evidence="1">
    <location>
        <begin position="46"/>
        <end position="62"/>
    </location>
</feature>
<feature type="compositionally biased region" description="Polar residues" evidence="1">
    <location>
        <begin position="157"/>
        <end position="174"/>
    </location>
</feature>
<evidence type="ECO:0000313" key="3">
    <source>
        <dbReference type="Proteomes" id="UP000601597"/>
    </source>
</evidence>
<evidence type="ECO:0000256" key="1">
    <source>
        <dbReference type="SAM" id="MobiDB-lite"/>
    </source>
</evidence>
<reference evidence="3" key="1">
    <citation type="journal article" date="2019" name="Int. J. Syst. Evol. Microbiol.">
        <title>The Global Catalogue of Microorganisms (GCM) 10K type strain sequencing project: providing services to taxonomists for standard genome sequencing and annotation.</title>
        <authorList>
            <consortium name="The Broad Institute Genomics Platform"/>
            <consortium name="The Broad Institute Genome Sequencing Center for Infectious Disease"/>
            <person name="Wu L."/>
            <person name="Ma J."/>
        </authorList>
    </citation>
    <scope>NUCLEOTIDE SEQUENCE [LARGE SCALE GENOMIC DNA]</scope>
    <source>
        <strain evidence="3">KCTC 22280</strain>
    </source>
</reference>
<accession>A0ABQ3AYP8</accession>
<gene>
    <name evidence="2" type="ORF">GCM10007071_16160</name>
</gene>
<feature type="region of interest" description="Disordered" evidence="1">
    <location>
        <begin position="140"/>
        <end position="174"/>
    </location>
</feature>
<sequence length="174" mass="19344">MQGNIPPPETGVVVAHFPKEQRREHKTDGHQLELRWYMYPEAPLQQHREKGDNDDQRGEKTGEPASGPHRSHHLKEKHKLQEKGDSLVGNPDAHGLPSRIDGVMEWGVPFAALHPFIQRQAITLTGITGITTIYGTTSGYQQDDGQGCDEQRHCQNARANPSATASTSSRNQRA</sequence>
<proteinExistence type="predicted"/>
<feature type="compositionally biased region" description="Basic and acidic residues" evidence="1">
    <location>
        <begin position="17"/>
        <end position="33"/>
    </location>
</feature>
<feature type="compositionally biased region" description="Basic residues" evidence="1">
    <location>
        <begin position="69"/>
        <end position="78"/>
    </location>
</feature>
<evidence type="ECO:0000313" key="2">
    <source>
        <dbReference type="EMBL" id="GGY70009.1"/>
    </source>
</evidence>
<dbReference type="Proteomes" id="UP000601597">
    <property type="component" value="Unassembled WGS sequence"/>
</dbReference>
<comment type="caution">
    <text evidence="2">The sequence shown here is derived from an EMBL/GenBank/DDBJ whole genome shotgun (WGS) entry which is preliminary data.</text>
</comment>
<feature type="region of interest" description="Disordered" evidence="1">
    <location>
        <begin position="1"/>
        <end position="92"/>
    </location>
</feature>
<name>A0ABQ3AYP8_9GAMM</name>
<protein>
    <submittedName>
        <fullName evidence="2">Uncharacterized protein</fullName>
    </submittedName>
</protein>
<organism evidence="2 3">
    <name type="scientific">Marinobacter zhanjiangensis</name>
    <dbReference type="NCBI Taxonomy" id="578215"/>
    <lineage>
        <taxon>Bacteria</taxon>
        <taxon>Pseudomonadati</taxon>
        <taxon>Pseudomonadota</taxon>
        <taxon>Gammaproteobacteria</taxon>
        <taxon>Pseudomonadales</taxon>
        <taxon>Marinobacteraceae</taxon>
        <taxon>Marinobacter</taxon>
    </lineage>
</organism>
<keyword evidence="3" id="KW-1185">Reference proteome</keyword>